<dbReference type="InterPro" id="IPR006142">
    <property type="entry name" value="INTEIN"/>
</dbReference>
<gene>
    <name evidence="10" type="ORF">MNB_SV-12-820</name>
</gene>
<dbReference type="Pfam" id="PF14528">
    <property type="entry name" value="LAGLIDADG_3"/>
    <property type="match status" value="1"/>
</dbReference>
<dbReference type="GO" id="GO:0003887">
    <property type="term" value="F:DNA-directed DNA polymerase activity"/>
    <property type="evidence" value="ECO:0007669"/>
    <property type="project" value="UniProtKB-KW"/>
</dbReference>
<protein>
    <recommendedName>
        <fullName evidence="1">DNA-directed DNA polymerase</fullName>
        <ecNumber evidence="1">2.7.7.7</ecNumber>
    </recommendedName>
</protein>
<feature type="domain" description="DOD-type homing endonuclease" evidence="9">
    <location>
        <begin position="602"/>
        <end position="738"/>
    </location>
</feature>
<evidence type="ECO:0000313" key="10">
    <source>
        <dbReference type="EMBL" id="SFV64289.1"/>
    </source>
</evidence>
<dbReference type="SUPFAM" id="SSF89550">
    <property type="entry name" value="PHP domain-like"/>
    <property type="match status" value="1"/>
</dbReference>
<dbReference type="Pfam" id="PF14579">
    <property type="entry name" value="HHH_6"/>
    <property type="match status" value="1"/>
</dbReference>
<dbReference type="InterPro" id="IPR030934">
    <property type="entry name" value="Intein_C"/>
</dbReference>
<keyword evidence="7" id="KW-0651">Protein splicing</keyword>
<keyword evidence="5" id="KW-0068">Autocatalytic cleavage</keyword>
<dbReference type="PANTHER" id="PTHR32294">
    <property type="entry name" value="DNA POLYMERASE III SUBUNIT ALPHA"/>
    <property type="match status" value="1"/>
</dbReference>
<dbReference type="SMART" id="SM00305">
    <property type="entry name" value="HintC"/>
    <property type="match status" value="1"/>
</dbReference>
<dbReference type="NCBIfam" id="TIGR00594">
    <property type="entry name" value="polc"/>
    <property type="match status" value="2"/>
</dbReference>
<dbReference type="CDD" id="cd12113">
    <property type="entry name" value="PHP_PolIIIA_DnaE3"/>
    <property type="match status" value="1"/>
</dbReference>
<comment type="catalytic activity">
    <reaction evidence="8">
        <text>DNA(n) + a 2'-deoxyribonucleoside 5'-triphosphate = DNA(n+1) + diphosphate</text>
        <dbReference type="Rhea" id="RHEA:22508"/>
        <dbReference type="Rhea" id="RHEA-COMP:17339"/>
        <dbReference type="Rhea" id="RHEA-COMP:17340"/>
        <dbReference type="ChEBI" id="CHEBI:33019"/>
        <dbReference type="ChEBI" id="CHEBI:61560"/>
        <dbReference type="ChEBI" id="CHEBI:173112"/>
        <dbReference type="EC" id="2.7.7.7"/>
    </reaction>
</comment>
<dbReference type="InterPro" id="IPR036844">
    <property type="entry name" value="Hint_dom_sf"/>
</dbReference>
<dbReference type="Pfam" id="PF14890">
    <property type="entry name" value="Intein_splicing"/>
    <property type="match status" value="1"/>
</dbReference>
<name>A0A1W1CES4_9ZZZZ</name>
<dbReference type="GO" id="GO:0006260">
    <property type="term" value="P:DNA replication"/>
    <property type="evidence" value="ECO:0007669"/>
    <property type="project" value="UniProtKB-KW"/>
</dbReference>
<dbReference type="PANTHER" id="PTHR32294:SF0">
    <property type="entry name" value="DNA POLYMERASE III SUBUNIT ALPHA"/>
    <property type="match status" value="1"/>
</dbReference>
<evidence type="ECO:0000256" key="3">
    <source>
        <dbReference type="ARBA" id="ARBA00022695"/>
    </source>
</evidence>
<dbReference type="SMART" id="SM00306">
    <property type="entry name" value="HintN"/>
    <property type="match status" value="1"/>
</dbReference>
<reference evidence="10" key="1">
    <citation type="submission" date="2016-10" db="EMBL/GenBank/DDBJ databases">
        <authorList>
            <person name="de Groot N.N."/>
        </authorList>
    </citation>
    <scope>NUCLEOTIDE SEQUENCE</scope>
</reference>
<evidence type="ECO:0000256" key="6">
    <source>
        <dbReference type="ARBA" id="ARBA00022932"/>
    </source>
</evidence>
<dbReference type="PROSITE" id="PS50818">
    <property type="entry name" value="INTEIN_C_TER"/>
    <property type="match status" value="1"/>
</dbReference>
<dbReference type="NCBIfam" id="TIGR01443">
    <property type="entry name" value="intein_Cterm"/>
    <property type="match status" value="1"/>
</dbReference>
<dbReference type="Gene3D" id="3.20.20.140">
    <property type="entry name" value="Metal-dependent hydrolases"/>
    <property type="match status" value="1"/>
</dbReference>
<dbReference type="InterPro" id="IPR003141">
    <property type="entry name" value="Pol/His_phosphatase_N"/>
</dbReference>
<dbReference type="InterPro" id="IPR040982">
    <property type="entry name" value="DNA_pol3_finger"/>
</dbReference>
<dbReference type="GO" id="GO:0004519">
    <property type="term" value="F:endonuclease activity"/>
    <property type="evidence" value="ECO:0007669"/>
    <property type="project" value="InterPro"/>
</dbReference>
<dbReference type="InterPro" id="IPR029460">
    <property type="entry name" value="DNAPol_HHH"/>
</dbReference>
<dbReference type="Gene3D" id="1.10.10.1600">
    <property type="entry name" value="Bacterial DNA polymerase III alpha subunit, thumb domain"/>
    <property type="match status" value="1"/>
</dbReference>
<dbReference type="SMART" id="SM00481">
    <property type="entry name" value="POLIIIAc"/>
    <property type="match status" value="1"/>
</dbReference>
<dbReference type="InterPro" id="IPR004860">
    <property type="entry name" value="LAGLIDADG_dom"/>
</dbReference>
<dbReference type="Pfam" id="PF17657">
    <property type="entry name" value="DNA_pol3_finger"/>
    <property type="match status" value="1"/>
</dbReference>
<keyword evidence="6" id="KW-0239">DNA-directed DNA polymerase</keyword>
<dbReference type="Gene3D" id="3.10.28.10">
    <property type="entry name" value="Homing endonucleases"/>
    <property type="match status" value="1"/>
</dbReference>
<evidence type="ECO:0000256" key="8">
    <source>
        <dbReference type="ARBA" id="ARBA00049244"/>
    </source>
</evidence>
<dbReference type="CDD" id="cd00081">
    <property type="entry name" value="Hint"/>
    <property type="match status" value="1"/>
</dbReference>
<accession>A0A1W1CES4</accession>
<evidence type="ECO:0000256" key="1">
    <source>
        <dbReference type="ARBA" id="ARBA00012417"/>
    </source>
</evidence>
<dbReference type="PRINTS" id="PR00379">
    <property type="entry name" value="INTEIN"/>
</dbReference>
<dbReference type="GO" id="GO:0016539">
    <property type="term" value="P:intein-mediated protein splicing"/>
    <property type="evidence" value="ECO:0007669"/>
    <property type="project" value="InterPro"/>
</dbReference>
<dbReference type="CDD" id="cd04485">
    <property type="entry name" value="DnaE_OBF"/>
    <property type="match status" value="1"/>
</dbReference>
<keyword evidence="3 10" id="KW-0548">Nucleotidyltransferase</keyword>
<dbReference type="InterPro" id="IPR004013">
    <property type="entry name" value="PHP_dom"/>
</dbReference>
<dbReference type="InterPro" id="IPR041931">
    <property type="entry name" value="DNA_pol3_alpha_thumb_dom"/>
</dbReference>
<dbReference type="SUPFAM" id="SSF51294">
    <property type="entry name" value="Hedgehog/intein (Hint) domain"/>
    <property type="match status" value="1"/>
</dbReference>
<dbReference type="NCBIfam" id="NF004226">
    <property type="entry name" value="PRK05673.1"/>
    <property type="match status" value="1"/>
</dbReference>
<dbReference type="Pfam" id="PF02811">
    <property type="entry name" value="PHP"/>
    <property type="match status" value="1"/>
</dbReference>
<dbReference type="EC" id="2.7.7.7" evidence="1"/>
<keyword evidence="2 10" id="KW-0808">Transferase</keyword>
<dbReference type="InterPro" id="IPR011708">
    <property type="entry name" value="DNA_pol3_alpha_NTPase_dom"/>
</dbReference>
<organism evidence="10">
    <name type="scientific">hydrothermal vent metagenome</name>
    <dbReference type="NCBI Taxonomy" id="652676"/>
    <lineage>
        <taxon>unclassified sequences</taxon>
        <taxon>metagenomes</taxon>
        <taxon>ecological metagenomes</taxon>
    </lineage>
</organism>
<dbReference type="SUPFAM" id="SSF55608">
    <property type="entry name" value="Homing endonucleases"/>
    <property type="match status" value="1"/>
</dbReference>
<dbReference type="InterPro" id="IPR016195">
    <property type="entry name" value="Pol/histidinol_Pase-like"/>
</dbReference>
<proteinExistence type="predicted"/>
<evidence type="ECO:0000256" key="5">
    <source>
        <dbReference type="ARBA" id="ARBA00022813"/>
    </source>
</evidence>
<dbReference type="InterPro" id="IPR004805">
    <property type="entry name" value="DnaE2/DnaE/PolC"/>
</dbReference>
<evidence type="ECO:0000256" key="4">
    <source>
        <dbReference type="ARBA" id="ARBA00022705"/>
    </source>
</evidence>
<dbReference type="InterPro" id="IPR003586">
    <property type="entry name" value="Hint_dom_C"/>
</dbReference>
<dbReference type="Gene3D" id="1.10.150.870">
    <property type="match status" value="1"/>
</dbReference>
<dbReference type="EMBL" id="FPHE01000131">
    <property type="protein sequence ID" value="SFV64289.1"/>
    <property type="molecule type" value="Genomic_DNA"/>
</dbReference>
<keyword evidence="4" id="KW-0235">DNA replication</keyword>
<dbReference type="Gene3D" id="2.170.16.10">
    <property type="entry name" value="Hedgehog/Intein (Hint) domain"/>
    <property type="match status" value="1"/>
</dbReference>
<dbReference type="InterPro" id="IPR004042">
    <property type="entry name" value="Intein_endonuc_central"/>
</dbReference>
<dbReference type="Pfam" id="PF07733">
    <property type="entry name" value="DNA_pol3_alpha"/>
    <property type="match status" value="2"/>
</dbReference>
<sequence length="1619" mass="186509">MSKVQFTHLHLHTEYSMLDGANKIPVLAKKIKELGMDAVAMTDHGNMFGTITFYNEMKKNGIKPIIGMEAYIHNKEDIGDKSTRKRFHLCLYAKNDIGYKNLMYLSSQAYMHGFYYYPRINWKMLKENAEGLICSSACLQGEINWHLNLSERNIKNGAKGYEEAKRVALRYKEVFGDDFYMEIMRHGIDHQYNIDKQIIRLSQETGIKIIATNDTHYTLKEDADAHEAFMCIAMNKLYDDPNRLRHSVHEFYIKSPEEMAKLFADIPEAISNTQEIVDKCNLEIKLGNPTPPNFKFAQQVAKEEGLTLPSSDEYSLENDIILFNHLSKKGLEKRLKIVPKEKHQEYRDRLQVEMDIINNMKFPGYMLIVWEFVIQAKKMGIPVGPGRGCLTKDALVYTLNKNRIETIHINNIKVGDRVLTHNNTPKKVTECFEYDIEEELLTISTFYGDFINNITLTKDHKIYMGNNEWKEAQEITTKDWLVMPIPKYRIKKVREFDLLKFYNKDYIEEDEYLIYTYSQNKKHDFSIKDLSKRVPKTKATIKKYYNYLIGKDVNIKEKTIKDIENYILTKFNSTNDWVTYISELNQRKVKRYLQNSYYFRKFLGRWIGDGHIRKDMKRKSVSVVFHKDDKHGVDETLAFIEENGYDYSLLKTKNIIDINIHDKFLHAFFAKTFSDYRFESNSKYIPSFVFSLPKQEILEVLDGYISADGYTSKDRIKIATVSKTLAMQTRKLLFQIGIPSTIREDKRVHTSIQLKEGNTCYTINFPSNGSIYNIPKERQNIYKIEKDFIKLKVRKVTKHKKQKTKVYDFTVEDDHSYTTSNYIVHNSAAGSLVAYSLEITDIDPIPYGLLFERFLNPERVSMPDIDMDFCQARRQEILDYVIDKYGRVNVAQIITFGKLQAKGVIRDVARVLDMPYSQADAMAKLIPDELGINLTDSYAKEPKIEELCKTNPLAKRTWNYALALEGLNRNAGTHAAGVVISNEPLWKKTPLFKPTGQDTIATQYNGKYVEDVDLIKFDFLGLKTLTVIEEANKLVEIRHGKRIDFIKEDVNDKGVYEYISTGDTLGLFQIESAGMQDLAKKLKPDGFEDIIAMLALYRPGPMESGMLDDFVERKHGRAKITYMFPELEPILKPTYGVIVYQEQVMQIVQTIGGFSLGGADLVRRAMGKKIKEEMDRLKTQFADGASEKGFDRKKSEELFDLIVKFAGYGFNKSHSAAYAMVTFYTSFLKRYYPTEFMAAILTLEKNNTDKVVKYVDELKNLNIELRPPNINRSLLVFQADEIDGKKVVFFGMGAIKGAGDVAIKSIIKSREDGGDFKDMSDFLSRIDASKVNKRVVESLIKSGGFDDFGHSRQALLSQIEDIVETAKRAGEARKMALGSLFGDTEEMTSVKITISDMPEYDLLEILDMEKESLGFYVSGHPLDKYREQLEGINYTLSSEIEDLADGSQALFIGKIENITTRISKKGNKFGIANIMDLHGNIELMLFENRLKELEEDFNLDKPIAFKVKITKDGDFTRMNILKIESLKDAKKEKVKIKKEEKFIPEEILPTLSLTINLMPDVSVIEELYCLAQKHQGKHPLELRIKSKLSDVIIESKLKVNQMIIEEAKEIGIYLEEKVV</sequence>
<evidence type="ECO:0000256" key="7">
    <source>
        <dbReference type="ARBA" id="ARBA00023000"/>
    </source>
</evidence>
<evidence type="ECO:0000259" key="9">
    <source>
        <dbReference type="PROSITE" id="PS50819"/>
    </source>
</evidence>
<dbReference type="InterPro" id="IPR027434">
    <property type="entry name" value="Homing_endonucl"/>
</dbReference>
<evidence type="ECO:0000256" key="2">
    <source>
        <dbReference type="ARBA" id="ARBA00022679"/>
    </source>
</evidence>
<dbReference type="GO" id="GO:0008408">
    <property type="term" value="F:3'-5' exonuclease activity"/>
    <property type="evidence" value="ECO:0007669"/>
    <property type="project" value="InterPro"/>
</dbReference>
<dbReference type="PROSITE" id="PS50819">
    <property type="entry name" value="INTEIN_ENDONUCLEASE"/>
    <property type="match status" value="1"/>
</dbReference>
<dbReference type="InterPro" id="IPR003587">
    <property type="entry name" value="Hint_dom_N"/>
</dbReference>